<feature type="domain" description="B30.2/SPRY" evidence="1">
    <location>
        <begin position="1"/>
        <end position="80"/>
    </location>
</feature>
<dbReference type="InterPro" id="IPR003877">
    <property type="entry name" value="SPRY_dom"/>
</dbReference>
<dbReference type="SUPFAM" id="SSF49899">
    <property type="entry name" value="Concanavalin A-like lectins/glucanases"/>
    <property type="match status" value="1"/>
</dbReference>
<evidence type="ECO:0000259" key="1">
    <source>
        <dbReference type="PROSITE" id="PS50188"/>
    </source>
</evidence>
<dbReference type="InterPro" id="IPR001870">
    <property type="entry name" value="B30.2/SPRY"/>
</dbReference>
<sequence>DSWWAVGVARESVERKRYMHLNPEGGIWGVRHKKGQFVSLTFPRTLLPQSLLPRRILVCLDCTEVVLVTFINADTGVEIF</sequence>
<accession>A0A7L4MSU6</accession>
<dbReference type="Proteomes" id="UP000583049">
    <property type="component" value="Unassembled WGS sequence"/>
</dbReference>
<reference evidence="2 3" key="1">
    <citation type="submission" date="2019-09" db="EMBL/GenBank/DDBJ databases">
        <title>Bird 10,000 Genomes (B10K) Project - Family phase.</title>
        <authorList>
            <person name="Zhang G."/>
        </authorList>
    </citation>
    <scope>NUCLEOTIDE SEQUENCE [LARGE SCALE GENOMIC DNA]</scope>
    <source>
        <strain evidence="2">B10K-CU-031-08</strain>
        <tissue evidence="2">Muscle</tissue>
    </source>
</reference>
<feature type="non-terminal residue" evidence="2">
    <location>
        <position position="1"/>
    </location>
</feature>
<organism evidence="2 3">
    <name type="scientific">Glareola pratincola</name>
    <name type="common">Collared pratincole</name>
    <name type="synonym">Hirundo pratincola</name>
    <dbReference type="NCBI Taxonomy" id="43316"/>
    <lineage>
        <taxon>Eukaryota</taxon>
        <taxon>Metazoa</taxon>
        <taxon>Chordata</taxon>
        <taxon>Craniata</taxon>
        <taxon>Vertebrata</taxon>
        <taxon>Euteleostomi</taxon>
        <taxon>Archelosauria</taxon>
        <taxon>Archosauria</taxon>
        <taxon>Dinosauria</taxon>
        <taxon>Saurischia</taxon>
        <taxon>Theropoda</taxon>
        <taxon>Coelurosauria</taxon>
        <taxon>Aves</taxon>
        <taxon>Neognathae</taxon>
        <taxon>Neoaves</taxon>
        <taxon>Charadriiformes</taxon>
        <taxon>Glareolidae</taxon>
        <taxon>Glareola</taxon>
    </lineage>
</organism>
<dbReference type="InterPro" id="IPR013320">
    <property type="entry name" value="ConA-like_dom_sf"/>
</dbReference>
<protein>
    <submittedName>
        <fullName evidence="2">BT1A1 protein</fullName>
    </submittedName>
</protein>
<dbReference type="Pfam" id="PF00622">
    <property type="entry name" value="SPRY"/>
    <property type="match status" value="1"/>
</dbReference>
<dbReference type="PROSITE" id="PS50188">
    <property type="entry name" value="B302_SPRY"/>
    <property type="match status" value="1"/>
</dbReference>
<name>A0A7L4MSU6_GLAPT</name>
<dbReference type="Gene3D" id="2.60.120.920">
    <property type="match status" value="1"/>
</dbReference>
<dbReference type="EMBL" id="VWPO01011243">
    <property type="protein sequence ID" value="NXY80756.1"/>
    <property type="molecule type" value="Genomic_DNA"/>
</dbReference>
<proteinExistence type="predicted"/>
<dbReference type="AlphaFoldDB" id="A0A7L4MSU6"/>
<keyword evidence="3" id="KW-1185">Reference proteome</keyword>
<evidence type="ECO:0000313" key="2">
    <source>
        <dbReference type="EMBL" id="NXY80756.1"/>
    </source>
</evidence>
<feature type="non-terminal residue" evidence="2">
    <location>
        <position position="80"/>
    </location>
</feature>
<gene>
    <name evidence="2" type="primary">Btn1a1_7</name>
    <name evidence="2" type="ORF">GLAPRA_R15427</name>
</gene>
<evidence type="ECO:0000313" key="3">
    <source>
        <dbReference type="Proteomes" id="UP000583049"/>
    </source>
</evidence>
<dbReference type="InterPro" id="IPR043136">
    <property type="entry name" value="B30.2/SPRY_sf"/>
</dbReference>
<comment type="caution">
    <text evidence="2">The sequence shown here is derived from an EMBL/GenBank/DDBJ whole genome shotgun (WGS) entry which is preliminary data.</text>
</comment>